<feature type="transmembrane region" description="Helical" evidence="1">
    <location>
        <begin position="139"/>
        <end position="162"/>
    </location>
</feature>
<keyword evidence="1" id="KW-0472">Membrane</keyword>
<sequence length="295" mass="32082">MGETERPFLWNLSFRFHSFHWLPITPPSPPCSSTIYSFHWCHFSPEGGEQVLGKHNGRIFQFGAGIKRRRCTHKSAIDKPLKFLIYDRIGRTGGLLGQLCQSQGTASPISPPPPRTTSAQPASLARLLGRWPRLLDAFIWFRLGVVVFIINLIPLHVMVLLITGSRTPVPAVGNDNQLYGAQHYRYPTTYFQPITPTSGPYNPGLAAPTKGDISISSAANQTPLLVDTAGGNSNGIINGGAAKGNNGVALVRPIYWNSSFKLNGSYGRGALPGGIPAFGYQDPRFGFDGLRSPIV</sequence>
<name>A0A5J5C784_9ASTE</name>
<keyword evidence="1" id="KW-1133">Transmembrane helix</keyword>
<reference evidence="2 3" key="1">
    <citation type="submission" date="2019-09" db="EMBL/GenBank/DDBJ databases">
        <title>A chromosome-level genome assembly of the Chinese tupelo Nyssa sinensis.</title>
        <authorList>
            <person name="Yang X."/>
            <person name="Kang M."/>
            <person name="Yang Y."/>
            <person name="Xiong H."/>
            <person name="Wang M."/>
            <person name="Zhang Z."/>
            <person name="Wang Z."/>
            <person name="Wu H."/>
            <person name="Ma T."/>
            <person name="Liu J."/>
            <person name="Xi Z."/>
        </authorList>
    </citation>
    <scope>NUCLEOTIDE SEQUENCE [LARGE SCALE GENOMIC DNA]</scope>
    <source>
        <strain evidence="2">J267</strain>
        <tissue evidence="2">Leaf</tissue>
    </source>
</reference>
<organism evidence="2 3">
    <name type="scientific">Nyssa sinensis</name>
    <dbReference type="NCBI Taxonomy" id="561372"/>
    <lineage>
        <taxon>Eukaryota</taxon>
        <taxon>Viridiplantae</taxon>
        <taxon>Streptophyta</taxon>
        <taxon>Embryophyta</taxon>
        <taxon>Tracheophyta</taxon>
        <taxon>Spermatophyta</taxon>
        <taxon>Magnoliopsida</taxon>
        <taxon>eudicotyledons</taxon>
        <taxon>Gunneridae</taxon>
        <taxon>Pentapetalae</taxon>
        <taxon>asterids</taxon>
        <taxon>Cornales</taxon>
        <taxon>Nyssaceae</taxon>
        <taxon>Nyssa</taxon>
    </lineage>
</organism>
<dbReference type="AlphaFoldDB" id="A0A5J5C784"/>
<keyword evidence="1" id="KW-0812">Transmembrane</keyword>
<evidence type="ECO:0000313" key="2">
    <source>
        <dbReference type="EMBL" id="KAA8549830.1"/>
    </source>
</evidence>
<evidence type="ECO:0000313" key="3">
    <source>
        <dbReference type="Proteomes" id="UP000325577"/>
    </source>
</evidence>
<proteinExistence type="predicted"/>
<accession>A0A5J5C784</accession>
<dbReference type="EMBL" id="CM018031">
    <property type="protein sequence ID" value="KAA8549830.1"/>
    <property type="molecule type" value="Genomic_DNA"/>
</dbReference>
<dbReference type="Proteomes" id="UP000325577">
    <property type="component" value="Linkage Group LG0"/>
</dbReference>
<protein>
    <submittedName>
        <fullName evidence="2">Uncharacterized protein</fullName>
    </submittedName>
</protein>
<gene>
    <name evidence="2" type="ORF">F0562_001514</name>
</gene>
<evidence type="ECO:0000256" key="1">
    <source>
        <dbReference type="SAM" id="Phobius"/>
    </source>
</evidence>
<keyword evidence="3" id="KW-1185">Reference proteome</keyword>